<dbReference type="Proteomes" id="UP001596472">
    <property type="component" value="Unassembled WGS sequence"/>
</dbReference>
<dbReference type="EMBL" id="JBHTBS010000002">
    <property type="protein sequence ID" value="MFC7336624.1"/>
    <property type="molecule type" value="Genomic_DNA"/>
</dbReference>
<keyword evidence="6" id="KW-0012">Acyltransferase</keyword>
<keyword evidence="4" id="KW-0808">Transferase</keyword>
<evidence type="ECO:0000256" key="1">
    <source>
        <dbReference type="ARBA" id="ARBA00004533"/>
    </source>
</evidence>
<organism evidence="7 8">
    <name type="scientific">Haloferula chungangensis</name>
    <dbReference type="NCBI Taxonomy" id="1048331"/>
    <lineage>
        <taxon>Bacteria</taxon>
        <taxon>Pseudomonadati</taxon>
        <taxon>Verrucomicrobiota</taxon>
        <taxon>Verrucomicrobiia</taxon>
        <taxon>Verrucomicrobiales</taxon>
        <taxon>Verrucomicrobiaceae</taxon>
        <taxon>Haloferula</taxon>
    </lineage>
</organism>
<evidence type="ECO:0000256" key="4">
    <source>
        <dbReference type="ARBA" id="ARBA00022679"/>
    </source>
</evidence>
<accession>A0ABW2L4F3</accession>
<dbReference type="PANTHER" id="PTHR30606">
    <property type="entry name" value="LIPID A BIOSYNTHESIS LAUROYL ACYLTRANSFERASE"/>
    <property type="match status" value="1"/>
</dbReference>
<name>A0ABW2L4F3_9BACT</name>
<evidence type="ECO:0000313" key="8">
    <source>
        <dbReference type="Proteomes" id="UP001596472"/>
    </source>
</evidence>
<keyword evidence="5" id="KW-0472">Membrane</keyword>
<protein>
    <recommendedName>
        <fullName evidence="9">Lipid A biosynthesis acyltransferase</fullName>
    </recommendedName>
</protein>
<evidence type="ECO:0000256" key="6">
    <source>
        <dbReference type="ARBA" id="ARBA00023315"/>
    </source>
</evidence>
<reference evidence="8" key="1">
    <citation type="journal article" date="2019" name="Int. J. Syst. Evol. Microbiol.">
        <title>The Global Catalogue of Microorganisms (GCM) 10K type strain sequencing project: providing services to taxonomists for standard genome sequencing and annotation.</title>
        <authorList>
            <consortium name="The Broad Institute Genomics Platform"/>
            <consortium name="The Broad Institute Genome Sequencing Center for Infectious Disease"/>
            <person name="Wu L."/>
            <person name="Ma J."/>
        </authorList>
    </citation>
    <scope>NUCLEOTIDE SEQUENCE [LARGE SCALE GENOMIC DNA]</scope>
    <source>
        <strain evidence="8">CGMCC 4.1467</strain>
    </source>
</reference>
<sequence>MRGLKVIPWFLEPILIAPWTLVFFGVAGEQRRAVVSNLRAMFPEWGGMRALCGAYRVFWNFAGTYVDAMRSETGTGEVDWVIEGLEYFDQMAAHEGGCLILTAHMGNYDMAAPLFSSKFGKTVYAVRAKEREAEMQAIKEAELREKERLNPYFKTLYNDGGEMLGVELARLLNEGNVVAIQGDRVIFDVSPVEVEVKPGLMMRLPKGPLFLTRITKAECFPLFIIRDGWRRYRVKVYPPVKLPPRKRGPGDDPGLPAWTEALLQGVMPYWDQWFVFEPVFRRVEGGEE</sequence>
<dbReference type="PANTHER" id="PTHR30606:SF10">
    <property type="entry name" value="PHOSPHATIDYLINOSITOL MANNOSIDE ACYLTRANSFERASE"/>
    <property type="match status" value="1"/>
</dbReference>
<comment type="caution">
    <text evidence="7">The sequence shown here is derived from an EMBL/GenBank/DDBJ whole genome shotgun (WGS) entry which is preliminary data.</text>
</comment>
<keyword evidence="8" id="KW-1185">Reference proteome</keyword>
<evidence type="ECO:0000256" key="2">
    <source>
        <dbReference type="ARBA" id="ARBA00022475"/>
    </source>
</evidence>
<evidence type="ECO:0000256" key="3">
    <source>
        <dbReference type="ARBA" id="ARBA00022519"/>
    </source>
</evidence>
<dbReference type="InterPro" id="IPR004960">
    <property type="entry name" value="LipA_acyltrans"/>
</dbReference>
<evidence type="ECO:0000256" key="5">
    <source>
        <dbReference type="ARBA" id="ARBA00023136"/>
    </source>
</evidence>
<proteinExistence type="predicted"/>
<keyword evidence="2" id="KW-1003">Cell membrane</keyword>
<evidence type="ECO:0008006" key="9">
    <source>
        <dbReference type="Google" id="ProtNLM"/>
    </source>
</evidence>
<dbReference type="Pfam" id="PF03279">
    <property type="entry name" value="Lip_A_acyltrans"/>
    <property type="match status" value="1"/>
</dbReference>
<gene>
    <name evidence="7" type="ORF">ACFQY0_05510</name>
</gene>
<evidence type="ECO:0000313" key="7">
    <source>
        <dbReference type="EMBL" id="MFC7336624.1"/>
    </source>
</evidence>
<comment type="subcellular location">
    <subcellularLocation>
        <location evidence="1">Cell inner membrane</location>
    </subcellularLocation>
</comment>
<keyword evidence="3" id="KW-0997">Cell inner membrane</keyword>